<dbReference type="GO" id="GO:0004722">
    <property type="term" value="F:protein serine/threonine phosphatase activity"/>
    <property type="evidence" value="ECO:0007669"/>
    <property type="project" value="UniProtKB-EC"/>
</dbReference>
<dbReference type="EC" id="3.1.3.16" evidence="7"/>
<dbReference type="EnsemblPlants" id="OMERI01G25040.1">
    <property type="protein sequence ID" value="OMERI01G25040.1"/>
    <property type="gene ID" value="OMERI01G25040"/>
</dbReference>
<comment type="subcellular location">
    <subcellularLocation>
        <location evidence="1">Cytoplasm</location>
    </subcellularLocation>
</comment>
<evidence type="ECO:0000256" key="7">
    <source>
        <dbReference type="RuleBase" id="RU004273"/>
    </source>
</evidence>
<dbReference type="Gene3D" id="3.60.21.10">
    <property type="match status" value="1"/>
</dbReference>
<dbReference type="SMART" id="SM00156">
    <property type="entry name" value="PP2Ac"/>
    <property type="match status" value="1"/>
</dbReference>
<accession>A0A0E0C6F7</accession>
<dbReference type="PANTHER" id="PTHR45619">
    <property type="entry name" value="SERINE/THREONINE-PROTEIN PHOSPHATASE PP2A-RELATED"/>
    <property type="match status" value="1"/>
</dbReference>
<reference evidence="9" key="1">
    <citation type="submission" date="2015-04" db="UniProtKB">
        <authorList>
            <consortium name="EnsemblPlants"/>
        </authorList>
    </citation>
    <scope>IDENTIFICATION</scope>
</reference>
<evidence type="ECO:0000256" key="6">
    <source>
        <dbReference type="ARBA" id="ARBA00034714"/>
    </source>
</evidence>
<evidence type="ECO:0000256" key="3">
    <source>
        <dbReference type="ARBA" id="ARBA00022723"/>
    </source>
</evidence>
<dbReference type="SUPFAM" id="SSF56300">
    <property type="entry name" value="Metallo-dependent phosphatases"/>
    <property type="match status" value="1"/>
</dbReference>
<dbReference type="Proteomes" id="UP000008021">
    <property type="component" value="Chromosome 1"/>
</dbReference>
<dbReference type="InterPro" id="IPR047129">
    <property type="entry name" value="PPA2-like"/>
</dbReference>
<dbReference type="STRING" id="40149.A0A0E0C6F7"/>
<dbReference type="GO" id="GO:0005737">
    <property type="term" value="C:cytoplasm"/>
    <property type="evidence" value="ECO:0007669"/>
    <property type="project" value="UniProtKB-SubCell"/>
</dbReference>
<keyword evidence="2" id="KW-0963">Cytoplasm</keyword>
<dbReference type="InterPro" id="IPR006186">
    <property type="entry name" value="Ser/Thr-sp_prot-phosphatase"/>
</dbReference>
<keyword evidence="5" id="KW-0464">Manganese</keyword>
<dbReference type="InterPro" id="IPR029052">
    <property type="entry name" value="Metallo-depent_PP-like"/>
</dbReference>
<evidence type="ECO:0000256" key="5">
    <source>
        <dbReference type="ARBA" id="ARBA00023211"/>
    </source>
</evidence>
<dbReference type="PROSITE" id="PS00125">
    <property type="entry name" value="SER_THR_PHOSPHATASE"/>
    <property type="match status" value="1"/>
</dbReference>
<evidence type="ECO:0000259" key="8">
    <source>
        <dbReference type="PROSITE" id="PS00125"/>
    </source>
</evidence>
<dbReference type="CDD" id="cd07415">
    <property type="entry name" value="MPP_PP2A_PP4_PP6"/>
    <property type="match status" value="1"/>
</dbReference>
<dbReference type="Pfam" id="PF00149">
    <property type="entry name" value="Metallophos"/>
    <property type="match status" value="1"/>
</dbReference>
<proteinExistence type="inferred from homology"/>
<organism evidence="9">
    <name type="scientific">Oryza meridionalis</name>
    <dbReference type="NCBI Taxonomy" id="40149"/>
    <lineage>
        <taxon>Eukaryota</taxon>
        <taxon>Viridiplantae</taxon>
        <taxon>Streptophyta</taxon>
        <taxon>Embryophyta</taxon>
        <taxon>Tracheophyta</taxon>
        <taxon>Spermatophyta</taxon>
        <taxon>Magnoliopsida</taxon>
        <taxon>Liliopsida</taxon>
        <taxon>Poales</taxon>
        <taxon>Poaceae</taxon>
        <taxon>BOP clade</taxon>
        <taxon>Oryzoideae</taxon>
        <taxon>Oryzeae</taxon>
        <taxon>Oryzinae</taxon>
        <taxon>Oryza</taxon>
    </lineage>
</organism>
<evidence type="ECO:0000256" key="2">
    <source>
        <dbReference type="ARBA" id="ARBA00022490"/>
    </source>
</evidence>
<evidence type="ECO:0000313" key="9">
    <source>
        <dbReference type="EnsemblPlants" id="OMERI01G25040.1"/>
    </source>
</evidence>
<dbReference type="HOGENOM" id="CLU_004962_8_1_1"/>
<comment type="similarity">
    <text evidence="6">Belongs to the PPP phosphatase family. PP-2A subfamily.</text>
</comment>
<evidence type="ECO:0000256" key="1">
    <source>
        <dbReference type="ARBA" id="ARBA00004496"/>
    </source>
</evidence>
<protein>
    <recommendedName>
        <fullName evidence="7">Serine/threonine-protein phosphatase</fullName>
        <ecNumber evidence="7">3.1.3.16</ecNumber>
    </recommendedName>
</protein>
<name>A0A0E0C6F7_9ORYZ</name>
<dbReference type="PRINTS" id="PR00114">
    <property type="entry name" value="STPHPHTASE"/>
</dbReference>
<comment type="catalytic activity">
    <reaction evidence="7">
        <text>O-phospho-L-threonyl-[protein] + H2O = L-threonyl-[protein] + phosphate</text>
        <dbReference type="Rhea" id="RHEA:47004"/>
        <dbReference type="Rhea" id="RHEA-COMP:11060"/>
        <dbReference type="Rhea" id="RHEA-COMP:11605"/>
        <dbReference type="ChEBI" id="CHEBI:15377"/>
        <dbReference type="ChEBI" id="CHEBI:30013"/>
        <dbReference type="ChEBI" id="CHEBI:43474"/>
        <dbReference type="ChEBI" id="CHEBI:61977"/>
        <dbReference type="EC" id="3.1.3.16"/>
    </reaction>
</comment>
<reference evidence="9" key="2">
    <citation type="submission" date="2018-05" db="EMBL/GenBank/DDBJ databases">
        <title>OmerRS3 (Oryza meridionalis Reference Sequence Version 3).</title>
        <authorList>
            <person name="Zhang J."/>
            <person name="Kudrna D."/>
            <person name="Lee S."/>
            <person name="Talag J."/>
            <person name="Welchert J."/>
            <person name="Wing R.A."/>
        </authorList>
    </citation>
    <scope>NUCLEOTIDE SEQUENCE [LARGE SCALE GENOMIC DNA]</scope>
    <source>
        <strain evidence="9">cv. OR44</strain>
    </source>
</reference>
<keyword evidence="10" id="KW-1185">Reference proteome</keyword>
<sequence length="337" mass="38618">MDLDLWISKVKEGQHLAEHELQSLCEYVKEILIEESNVQPVNSPVTVCGDIHGQFHDLMKLFATGGHVPETNYIFMVWLLEHYVFLCVSWLVEMVLGDAVFLNSAVLHVQGDFVDRGFNSLEVFTILLLLKARYPAHITLLRGNHESRQLTQVYGFYDECQRKYGNANAWRYCTDVFDYLTLSAIINGTVLCVHGGLSPDVRTVDQIRTIDRNCEIPHEGPFCDLMWSDPEEIETWAVSPRGAGWLFGSRVTAEFNHINNLDLVCRAHQLVQEGLKYMFQDKGLVTVWSAPNYCYRCGNVASILSFSETMEREVKFFTETEENNQMRGPRTAVPYFL</sequence>
<dbReference type="Gramene" id="OMERI01G25040.1">
    <property type="protein sequence ID" value="OMERI01G25040.1"/>
    <property type="gene ID" value="OMERI01G25040"/>
</dbReference>
<dbReference type="AlphaFoldDB" id="A0A0E0C6F7"/>
<keyword evidence="4 7" id="KW-0378">Hydrolase</keyword>
<keyword evidence="3" id="KW-0479">Metal-binding</keyword>
<evidence type="ECO:0000313" key="10">
    <source>
        <dbReference type="Proteomes" id="UP000008021"/>
    </source>
</evidence>
<feature type="domain" description="Serine/threonine specific protein phosphatases" evidence="8">
    <location>
        <begin position="141"/>
        <end position="146"/>
    </location>
</feature>
<evidence type="ECO:0000256" key="4">
    <source>
        <dbReference type="ARBA" id="ARBA00022801"/>
    </source>
</evidence>
<dbReference type="GO" id="GO:0046872">
    <property type="term" value="F:metal ion binding"/>
    <property type="evidence" value="ECO:0007669"/>
    <property type="project" value="UniProtKB-KW"/>
</dbReference>
<dbReference type="InterPro" id="IPR004843">
    <property type="entry name" value="Calcineurin-like_PHP"/>
</dbReference>